<dbReference type="Gene3D" id="1.20.1250.20">
    <property type="entry name" value="MFS general substrate transporter like domains"/>
    <property type="match status" value="2"/>
</dbReference>
<evidence type="ECO:0000313" key="8">
    <source>
        <dbReference type="EMBL" id="ODV65409.1"/>
    </source>
</evidence>
<dbReference type="InterPro" id="IPR036259">
    <property type="entry name" value="MFS_trans_sf"/>
</dbReference>
<dbReference type="EMBL" id="KV454544">
    <property type="protein sequence ID" value="ODV65409.1"/>
    <property type="molecule type" value="Genomic_DNA"/>
</dbReference>
<evidence type="ECO:0000256" key="2">
    <source>
        <dbReference type="ARBA" id="ARBA00022448"/>
    </source>
</evidence>
<feature type="transmembrane region" description="Helical" evidence="6">
    <location>
        <begin position="349"/>
        <end position="373"/>
    </location>
</feature>
<dbReference type="FunFam" id="1.20.1250.20:FF:000106">
    <property type="entry name" value="MFS transporter, putative"/>
    <property type="match status" value="1"/>
</dbReference>
<feature type="transmembrane region" description="Helical" evidence="6">
    <location>
        <begin position="448"/>
        <end position="468"/>
    </location>
</feature>
<dbReference type="GeneID" id="30998222"/>
<dbReference type="InterPro" id="IPR011701">
    <property type="entry name" value="MFS"/>
</dbReference>
<evidence type="ECO:0000259" key="7">
    <source>
        <dbReference type="PROSITE" id="PS50850"/>
    </source>
</evidence>
<dbReference type="InterPro" id="IPR020846">
    <property type="entry name" value="MFS_dom"/>
</dbReference>
<keyword evidence="5 6" id="KW-0472">Membrane</keyword>
<feature type="transmembrane region" description="Helical" evidence="6">
    <location>
        <begin position="242"/>
        <end position="262"/>
    </location>
</feature>
<proteinExistence type="predicted"/>
<dbReference type="STRING" id="984485.A0A1E4RDQ7"/>
<dbReference type="PANTHER" id="PTHR43791">
    <property type="entry name" value="PERMEASE-RELATED"/>
    <property type="match status" value="1"/>
</dbReference>
<dbReference type="OrthoDB" id="1935484at2759"/>
<feature type="domain" description="Major facilitator superfamily (MFS) profile" evidence="7">
    <location>
        <begin position="81"/>
        <end position="507"/>
    </location>
</feature>
<dbReference type="Pfam" id="PF07690">
    <property type="entry name" value="MFS_1"/>
    <property type="match status" value="1"/>
</dbReference>
<protein>
    <submittedName>
        <fullName evidence="8">MFS general substrate transporter</fullName>
    </submittedName>
</protein>
<dbReference type="SUPFAM" id="SSF103473">
    <property type="entry name" value="MFS general substrate transporter"/>
    <property type="match status" value="1"/>
</dbReference>
<dbReference type="RefSeq" id="XP_020074476.1">
    <property type="nucleotide sequence ID" value="XM_020223673.1"/>
</dbReference>
<feature type="transmembrane region" description="Helical" evidence="6">
    <location>
        <begin position="210"/>
        <end position="230"/>
    </location>
</feature>
<feature type="transmembrane region" description="Helical" evidence="6">
    <location>
        <begin position="483"/>
        <end position="503"/>
    </location>
</feature>
<evidence type="ECO:0000256" key="3">
    <source>
        <dbReference type="ARBA" id="ARBA00022692"/>
    </source>
</evidence>
<dbReference type="Proteomes" id="UP000095085">
    <property type="component" value="Unassembled WGS sequence"/>
</dbReference>
<reference evidence="9" key="1">
    <citation type="submission" date="2016-05" db="EMBL/GenBank/DDBJ databases">
        <title>Comparative genomics of biotechnologically important yeasts.</title>
        <authorList>
            <consortium name="DOE Joint Genome Institute"/>
            <person name="Riley R."/>
            <person name="Haridas S."/>
            <person name="Wolfe K.H."/>
            <person name="Lopes M.R."/>
            <person name="Hittinger C.T."/>
            <person name="Goker M."/>
            <person name="Salamov A."/>
            <person name="Wisecaver J."/>
            <person name="Long T.M."/>
            <person name="Aerts A.L."/>
            <person name="Barry K."/>
            <person name="Choi C."/>
            <person name="Clum A."/>
            <person name="Coughlan A.Y."/>
            <person name="Deshpande S."/>
            <person name="Douglass A.P."/>
            <person name="Hanson S.J."/>
            <person name="Klenk H.-P."/>
            <person name="Labutti K."/>
            <person name="Lapidus A."/>
            <person name="Lindquist E."/>
            <person name="Lipzen A."/>
            <person name="Meier-Kolthoff J.P."/>
            <person name="Ohm R.A."/>
            <person name="Otillar R.P."/>
            <person name="Pangilinan J."/>
            <person name="Peng Y."/>
            <person name="Rokas A."/>
            <person name="Rosa C.A."/>
            <person name="Scheuner C."/>
            <person name="Sibirny A.A."/>
            <person name="Slot J.C."/>
            <person name="Stielow J.B."/>
            <person name="Sun H."/>
            <person name="Kurtzman C.P."/>
            <person name="Blackwell M."/>
            <person name="Grigoriev I.V."/>
            <person name="Jeffries T.W."/>
        </authorList>
    </citation>
    <scope>NUCLEOTIDE SEQUENCE [LARGE SCALE GENOMIC DNA]</scope>
    <source>
        <strain evidence="9">NRRL Y-1933</strain>
    </source>
</reference>
<evidence type="ECO:0000256" key="6">
    <source>
        <dbReference type="SAM" id="Phobius"/>
    </source>
</evidence>
<feature type="transmembrane region" description="Helical" evidence="6">
    <location>
        <begin position="417"/>
        <end position="436"/>
    </location>
</feature>
<keyword evidence="2" id="KW-0813">Transport</keyword>
<evidence type="ECO:0000256" key="5">
    <source>
        <dbReference type="ARBA" id="ARBA00023136"/>
    </source>
</evidence>
<sequence>MAGQWLPSKDKAANIDITDKEVDAESLSSYNSHVFQDPVVCEYYKDLYEKTNYECRHHFDPEITWTLEEEKKILWINDWRVTFWAFIMFTGLNLDRYNIKQAVSDSMLDDLNLTTDDYNLGNTINLVCFLAAELPSQLISKKLGADIWIPTQVCIWSIVSLTQFWIKSKAGFLVTRALVGAFEGGFICDMVLFMSYFYTGAELPWRLSLFYISNPLTSVISALLAAALLLIKTKAVPEGWRFMFLIEGLITLCVGILSYFMMPASAVETKKWYRKNGWYTDRQEKILVNKVLRDDPNKGDMNNRQPVTLKELGKALFDIDLFPIYVVRFLGDIGSSPVSTYLTLTLKNLGFSTVVTNLLSIPFNFISIITMMFTGWLSERINDRALVIATTPLWVAICTLVLRFWPDAQVNVWGTYALLTVLLGHAAIWPLTITWCSSNSNSVRSRAVSSAVVNIFSQAAGIVSANIYRDDDKPLYKRGNTDLIIVAFAAIAACVLARFYFIFRNKYNEKRWNALTVEEQEKYLETTTDEGNKKINFKFVY</sequence>
<dbReference type="GO" id="GO:0022857">
    <property type="term" value="F:transmembrane transporter activity"/>
    <property type="evidence" value="ECO:0007669"/>
    <property type="project" value="InterPro"/>
</dbReference>
<feature type="transmembrane region" description="Helical" evidence="6">
    <location>
        <begin position="178"/>
        <end position="198"/>
    </location>
</feature>
<accession>A0A1E4RDQ7</accession>
<name>A0A1E4RDQ7_9ASCO</name>
<keyword evidence="4 6" id="KW-1133">Transmembrane helix</keyword>
<evidence type="ECO:0000256" key="1">
    <source>
        <dbReference type="ARBA" id="ARBA00004141"/>
    </source>
</evidence>
<keyword evidence="3 6" id="KW-0812">Transmembrane</keyword>
<organism evidence="8 9">
    <name type="scientific">Hyphopichia burtonii NRRL Y-1933</name>
    <dbReference type="NCBI Taxonomy" id="984485"/>
    <lineage>
        <taxon>Eukaryota</taxon>
        <taxon>Fungi</taxon>
        <taxon>Dikarya</taxon>
        <taxon>Ascomycota</taxon>
        <taxon>Saccharomycotina</taxon>
        <taxon>Pichiomycetes</taxon>
        <taxon>Debaryomycetaceae</taxon>
        <taxon>Hyphopichia</taxon>
    </lineage>
</organism>
<keyword evidence="9" id="KW-1185">Reference proteome</keyword>
<feature type="transmembrane region" description="Helical" evidence="6">
    <location>
        <begin position="385"/>
        <end position="405"/>
    </location>
</feature>
<dbReference type="GO" id="GO:0016020">
    <property type="term" value="C:membrane"/>
    <property type="evidence" value="ECO:0007669"/>
    <property type="project" value="UniProtKB-SubCell"/>
</dbReference>
<evidence type="ECO:0000256" key="4">
    <source>
        <dbReference type="ARBA" id="ARBA00022989"/>
    </source>
</evidence>
<dbReference type="AlphaFoldDB" id="A0A1E4RDQ7"/>
<dbReference type="PANTHER" id="PTHR43791:SF65">
    <property type="entry name" value="MAJOR FACILITATOR SUPERFAMILY (MFS) PROFILE DOMAIN-CONTAINING PROTEIN-RELATED"/>
    <property type="match status" value="1"/>
</dbReference>
<comment type="subcellular location">
    <subcellularLocation>
        <location evidence="1">Membrane</location>
        <topology evidence="1">Multi-pass membrane protein</topology>
    </subcellularLocation>
</comment>
<evidence type="ECO:0000313" key="9">
    <source>
        <dbReference type="Proteomes" id="UP000095085"/>
    </source>
</evidence>
<gene>
    <name evidence="8" type="ORF">HYPBUDRAFT_7600</name>
</gene>
<dbReference type="PROSITE" id="PS50850">
    <property type="entry name" value="MFS"/>
    <property type="match status" value="1"/>
</dbReference>